<dbReference type="AlphaFoldDB" id="A0AAD6QHS6"/>
<dbReference type="GO" id="GO:0006419">
    <property type="term" value="P:alanyl-tRNA aminoacylation"/>
    <property type="evidence" value="ECO:0007669"/>
    <property type="project" value="TreeGrafter"/>
</dbReference>
<comment type="caution">
    <text evidence="1">The sequence shown here is derived from an EMBL/GenBank/DDBJ whole genome shotgun (WGS) entry which is preliminary data.</text>
</comment>
<keyword evidence="2" id="KW-1185">Reference proteome</keyword>
<sequence>MAEERGLQQAGGVIVIDVNATLALHKKDHESERKAIYTGSEFWESASGVGGGIVLESISFYAEQDMVLENDTRTAYHDCIVVVIEGPFGLFQVCDVQNFGGFILHIDSLIAESGRFSTGDKVICKEVLDNHVDRKGSTILLEKLRFDFSHVDPELLRKIESIVNGQIKDELDVFAKETALTEAKQINSLRAVFGEVSLAALFALY</sequence>
<organism evidence="1 2">
    <name type="scientific">Populus alba x Populus x berolinensis</name>
    <dbReference type="NCBI Taxonomy" id="444605"/>
    <lineage>
        <taxon>Eukaryota</taxon>
        <taxon>Viridiplantae</taxon>
        <taxon>Streptophyta</taxon>
        <taxon>Embryophyta</taxon>
        <taxon>Tracheophyta</taxon>
        <taxon>Spermatophyta</taxon>
        <taxon>Magnoliopsida</taxon>
        <taxon>eudicotyledons</taxon>
        <taxon>Gunneridae</taxon>
        <taxon>Pentapetalae</taxon>
        <taxon>rosids</taxon>
        <taxon>fabids</taxon>
        <taxon>Malpighiales</taxon>
        <taxon>Salicaceae</taxon>
        <taxon>Saliceae</taxon>
        <taxon>Populus</taxon>
    </lineage>
</organism>
<evidence type="ECO:0000313" key="2">
    <source>
        <dbReference type="Proteomes" id="UP001164929"/>
    </source>
</evidence>
<dbReference type="InterPro" id="IPR050058">
    <property type="entry name" value="Ala-tRNA_ligase"/>
</dbReference>
<dbReference type="GO" id="GO:0002161">
    <property type="term" value="F:aminoacyl-tRNA deacylase activity"/>
    <property type="evidence" value="ECO:0007669"/>
    <property type="project" value="TreeGrafter"/>
</dbReference>
<accession>A0AAD6QHS6</accession>
<name>A0AAD6QHS6_9ROSI</name>
<dbReference type="EMBL" id="JAQIZT010000007">
    <property type="protein sequence ID" value="KAJ6990637.1"/>
    <property type="molecule type" value="Genomic_DNA"/>
</dbReference>
<protein>
    <submittedName>
        <fullName evidence="1">Uncharacterized protein</fullName>
    </submittedName>
</protein>
<dbReference type="SUPFAM" id="SSF55186">
    <property type="entry name" value="ThrRS/AlaRS common domain"/>
    <property type="match status" value="1"/>
</dbReference>
<dbReference type="InterPro" id="IPR018163">
    <property type="entry name" value="Thr/Ala-tRNA-synth_IIc_edit"/>
</dbReference>
<proteinExistence type="predicted"/>
<dbReference type="GO" id="GO:0009507">
    <property type="term" value="C:chloroplast"/>
    <property type="evidence" value="ECO:0007669"/>
    <property type="project" value="TreeGrafter"/>
</dbReference>
<dbReference type="GO" id="GO:0005739">
    <property type="term" value="C:mitochondrion"/>
    <property type="evidence" value="ECO:0007669"/>
    <property type="project" value="TreeGrafter"/>
</dbReference>
<dbReference type="PANTHER" id="PTHR11777:SF9">
    <property type="entry name" value="ALANINE--TRNA LIGASE, CYTOPLASMIC"/>
    <property type="match status" value="1"/>
</dbReference>
<dbReference type="Gene3D" id="3.30.980.10">
    <property type="entry name" value="Threonyl-trna Synthetase, Chain A, domain 2"/>
    <property type="match status" value="1"/>
</dbReference>
<dbReference type="GO" id="GO:0000166">
    <property type="term" value="F:nucleotide binding"/>
    <property type="evidence" value="ECO:0007669"/>
    <property type="project" value="InterPro"/>
</dbReference>
<dbReference type="Proteomes" id="UP001164929">
    <property type="component" value="Chromosome 7"/>
</dbReference>
<evidence type="ECO:0000313" key="1">
    <source>
        <dbReference type="EMBL" id="KAJ6990637.1"/>
    </source>
</evidence>
<dbReference type="GO" id="GO:0004813">
    <property type="term" value="F:alanine-tRNA ligase activity"/>
    <property type="evidence" value="ECO:0007669"/>
    <property type="project" value="TreeGrafter"/>
</dbReference>
<dbReference type="PANTHER" id="PTHR11777">
    <property type="entry name" value="ALANYL-TRNA SYNTHETASE"/>
    <property type="match status" value="1"/>
</dbReference>
<gene>
    <name evidence="1" type="ORF">NC653_019028</name>
</gene>
<reference evidence="1" key="1">
    <citation type="journal article" date="2023" name="Mol. Ecol. Resour.">
        <title>Chromosome-level genome assembly of a triploid poplar Populus alba 'Berolinensis'.</title>
        <authorList>
            <person name="Chen S."/>
            <person name="Yu Y."/>
            <person name="Wang X."/>
            <person name="Wang S."/>
            <person name="Zhang T."/>
            <person name="Zhou Y."/>
            <person name="He R."/>
            <person name="Meng N."/>
            <person name="Wang Y."/>
            <person name="Liu W."/>
            <person name="Liu Z."/>
            <person name="Liu J."/>
            <person name="Guo Q."/>
            <person name="Huang H."/>
            <person name="Sederoff R.R."/>
            <person name="Wang G."/>
            <person name="Qu G."/>
            <person name="Chen S."/>
        </authorList>
    </citation>
    <scope>NUCLEOTIDE SEQUENCE</scope>
    <source>
        <strain evidence="1">SC-2020</strain>
    </source>
</reference>